<keyword evidence="3" id="KW-1185">Reference proteome</keyword>
<dbReference type="RefSeq" id="WP_015265017.1">
    <property type="nucleotide sequence ID" value="NC_019904.1"/>
</dbReference>
<dbReference type="HOGENOM" id="CLU_144632_0_0_10"/>
<dbReference type="KEGG" id="evi:Echvi_1182"/>
<evidence type="ECO:0000313" key="3">
    <source>
        <dbReference type="Proteomes" id="UP000010796"/>
    </source>
</evidence>
<dbReference type="AlphaFoldDB" id="L0FWN4"/>
<keyword evidence="1" id="KW-0732">Signal</keyword>
<name>L0FWN4_ECHVK</name>
<evidence type="ECO:0000313" key="2">
    <source>
        <dbReference type="EMBL" id="AGA77453.1"/>
    </source>
</evidence>
<accession>L0FWN4</accession>
<reference evidence="3" key="1">
    <citation type="submission" date="2012-02" db="EMBL/GenBank/DDBJ databases">
        <title>The complete genome of Echinicola vietnamensis DSM 17526.</title>
        <authorList>
            <person name="Lucas S."/>
            <person name="Copeland A."/>
            <person name="Lapidus A."/>
            <person name="Glavina del Rio T."/>
            <person name="Dalin E."/>
            <person name="Tice H."/>
            <person name="Bruce D."/>
            <person name="Goodwin L."/>
            <person name="Pitluck S."/>
            <person name="Peters L."/>
            <person name="Ovchinnikova G."/>
            <person name="Teshima H."/>
            <person name="Kyrpides N."/>
            <person name="Mavromatis K."/>
            <person name="Ivanova N."/>
            <person name="Brettin T."/>
            <person name="Detter J.C."/>
            <person name="Han C."/>
            <person name="Larimer F."/>
            <person name="Land M."/>
            <person name="Hauser L."/>
            <person name="Markowitz V."/>
            <person name="Cheng J.-F."/>
            <person name="Hugenholtz P."/>
            <person name="Woyke T."/>
            <person name="Wu D."/>
            <person name="Brambilla E."/>
            <person name="Klenk H.-P."/>
            <person name="Eisen J.A."/>
        </authorList>
    </citation>
    <scope>NUCLEOTIDE SEQUENCE [LARGE SCALE GENOMIC DNA]</scope>
    <source>
        <strain evidence="3">DSM 17526 / LMG 23754 / KMM 6221</strain>
    </source>
</reference>
<dbReference type="EMBL" id="CP003346">
    <property type="protein sequence ID" value="AGA77453.1"/>
    <property type="molecule type" value="Genomic_DNA"/>
</dbReference>
<protein>
    <recommendedName>
        <fullName evidence="4">Outer membrane insertion C-signal</fullName>
    </recommendedName>
</protein>
<proteinExistence type="predicted"/>
<evidence type="ECO:0000256" key="1">
    <source>
        <dbReference type="SAM" id="SignalP"/>
    </source>
</evidence>
<dbReference type="Proteomes" id="UP000010796">
    <property type="component" value="Chromosome"/>
</dbReference>
<organism evidence="2 3">
    <name type="scientific">Echinicola vietnamensis (strain DSM 17526 / LMG 23754 / KMM 6221)</name>
    <dbReference type="NCBI Taxonomy" id="926556"/>
    <lineage>
        <taxon>Bacteria</taxon>
        <taxon>Pseudomonadati</taxon>
        <taxon>Bacteroidota</taxon>
        <taxon>Cytophagia</taxon>
        <taxon>Cytophagales</taxon>
        <taxon>Cyclobacteriaceae</taxon>
        <taxon>Echinicola</taxon>
    </lineage>
</organism>
<gene>
    <name evidence="2" type="ordered locus">Echvi_1182</name>
</gene>
<feature type="chain" id="PRO_5003941929" description="Outer membrane insertion C-signal" evidence="1">
    <location>
        <begin position="24"/>
        <end position="144"/>
    </location>
</feature>
<feature type="signal peptide" evidence="1">
    <location>
        <begin position="1"/>
        <end position="23"/>
    </location>
</feature>
<evidence type="ECO:0008006" key="4">
    <source>
        <dbReference type="Google" id="ProtNLM"/>
    </source>
</evidence>
<sequence length="144" mass="15791">MMKKFLFAALAVFLLLQHEESKAQVSVGIYQQNFGTYLAVGSDPDKKMFGEGRLEGGNEVDIEGTFGYNFIQKEEVNFYSGVHAGIINVGEGSSGYFGIPLGVLVKPFPATRNFGFLLEASPLFIPSVDTSYLRAGIGLKYTFR</sequence>